<dbReference type="EMBL" id="CP080647">
    <property type="protein sequence ID" value="QYX79134.1"/>
    <property type="molecule type" value="Genomic_DNA"/>
</dbReference>
<dbReference type="Pfam" id="PF13419">
    <property type="entry name" value="HAD_2"/>
    <property type="match status" value="1"/>
</dbReference>
<dbReference type="Proteomes" id="UP000827138">
    <property type="component" value="Chromosome"/>
</dbReference>
<reference evidence="1 2" key="1">
    <citation type="submission" date="2021-08" db="EMBL/GenBank/DDBJ databases">
        <authorList>
            <person name="Ping M."/>
        </authorList>
    </citation>
    <scope>NUCLEOTIDE SEQUENCE [LARGE SCALE GENOMIC DNA]</scope>
    <source>
        <strain evidence="1 2">MG28</strain>
    </source>
</reference>
<dbReference type="InterPro" id="IPR036412">
    <property type="entry name" value="HAD-like_sf"/>
</dbReference>
<dbReference type="InterPro" id="IPR041492">
    <property type="entry name" value="HAD_2"/>
</dbReference>
<sequence length="254" mass="27358">MNPTLDETTEPLRPRRLLGGARAVLLDFDGPVCDLFAGRSTRPVALEIKAMAREKWNVLDPAVEACDDSHGVLQLLGDMLDRSRRDTALDPAVLRTASDIVTRYEDEAAGSAVPAPGVPLLLDTLLGHGKRLAIVTNNAEGPVRKFLELHGMSRKFEAVCGRDPREPRRMKPDPSAVRLALERLGHIGPDAAVLIGDQPSDLGAAVAAGVRFLGYSPDPERNRRLRHAGAHAVVTSHAELIAACAPRPVGRPRP</sequence>
<evidence type="ECO:0000313" key="1">
    <source>
        <dbReference type="EMBL" id="QYX79134.1"/>
    </source>
</evidence>
<dbReference type="PANTHER" id="PTHR43434:SF1">
    <property type="entry name" value="PHOSPHOGLYCOLATE PHOSPHATASE"/>
    <property type="match status" value="1"/>
</dbReference>
<dbReference type="InterPro" id="IPR023214">
    <property type="entry name" value="HAD_sf"/>
</dbReference>
<dbReference type="RefSeq" id="WP_220647945.1">
    <property type="nucleotide sequence ID" value="NZ_CP080647.1"/>
</dbReference>
<accession>A0ABX8XTH5</accession>
<dbReference type="InterPro" id="IPR050155">
    <property type="entry name" value="HAD-like_hydrolase_sf"/>
</dbReference>
<gene>
    <name evidence="1" type="ORF">K1J60_23780</name>
</gene>
<keyword evidence="2" id="KW-1185">Reference proteome</keyword>
<dbReference type="PANTHER" id="PTHR43434">
    <property type="entry name" value="PHOSPHOGLYCOLATE PHOSPHATASE"/>
    <property type="match status" value="1"/>
</dbReference>
<dbReference type="Gene3D" id="3.40.50.1000">
    <property type="entry name" value="HAD superfamily/HAD-like"/>
    <property type="match status" value="1"/>
</dbReference>
<proteinExistence type="predicted"/>
<organism evidence="1 2">
    <name type="scientific">Streptomyces akebiae</name>
    <dbReference type="NCBI Taxonomy" id="2865673"/>
    <lineage>
        <taxon>Bacteria</taxon>
        <taxon>Bacillati</taxon>
        <taxon>Actinomycetota</taxon>
        <taxon>Actinomycetes</taxon>
        <taxon>Kitasatosporales</taxon>
        <taxon>Streptomycetaceae</taxon>
        <taxon>Streptomyces</taxon>
    </lineage>
</organism>
<evidence type="ECO:0000313" key="2">
    <source>
        <dbReference type="Proteomes" id="UP000827138"/>
    </source>
</evidence>
<protein>
    <submittedName>
        <fullName evidence="1">HAD hydrolase-like protein</fullName>
    </submittedName>
</protein>
<name>A0ABX8XTH5_9ACTN</name>
<dbReference type="SUPFAM" id="SSF56784">
    <property type="entry name" value="HAD-like"/>
    <property type="match status" value="1"/>
</dbReference>